<dbReference type="RefSeq" id="WP_114989657.1">
    <property type="nucleotide sequence ID" value="NZ_JABCUS010000020.1"/>
</dbReference>
<dbReference type="EMBL" id="JABCUS010000020">
    <property type="protein sequence ID" value="NMX04049.1"/>
    <property type="molecule type" value="Genomic_DNA"/>
</dbReference>
<evidence type="ECO:0000256" key="1">
    <source>
        <dbReference type="SAM" id="MobiDB-lite"/>
    </source>
</evidence>
<name>A0A378PA67_9ACTO</name>
<evidence type="ECO:0000313" key="4">
    <source>
        <dbReference type="Proteomes" id="UP000575397"/>
    </source>
</evidence>
<reference evidence="3 4" key="2">
    <citation type="submission" date="2020-04" db="EMBL/GenBank/DDBJ databases">
        <title>Antimicrobial susceptibility and clonality of vaginal-derived multi-drug resistant Mobiluncus isolates in China.</title>
        <authorList>
            <person name="Zhang X."/>
        </authorList>
    </citation>
    <scope>NUCLEOTIDE SEQUENCE [LARGE SCALE GENOMIC DNA]</scope>
    <source>
        <strain evidence="3 4">12</strain>
    </source>
</reference>
<evidence type="ECO:0000313" key="3">
    <source>
        <dbReference type="EMBL" id="NMX04049.1"/>
    </source>
</evidence>
<sequence length="503" mass="55828">MNVTDVGASGAHDFNYAVGASKRVTPGSMPVSNQRLFAILGDQIEVSPQAELVSRAFSGLSGLGEVLRTSGDTARDLQSFYRERRDFILEACANNETYAANKDKLLDALNAEMRHQFSVFADDCVSVIGRVASRVSANDANLVRSGWALGYEGSEGLSLRGTEGEDIKNDIVNFFSAAIQDPDKPTASGSAPSGKILSGTDLGGVSFYRKLQGFASAVCGKLTTQRNMWENEYWHRYHQAGNDRKAAALGDSQAWSRNRLDIKAFFSDRQRDIANLEDTTALEFFSDGLKSILGRFDTAASVYNQFCDVDPTERVDEKSLLKIIQGLDQQTRDAGLLAFEQYSKRISRMAENLSDSQKLILGVMYRDAETLGHDKAFQKVDAFAGAMTSKNFHGFKFQDLGGDKKLNLINMVRWYRDDQDSTGVAKADFPKSVNVETRKIQILQKYLPHMQPLGSDDPEGWGARLQESRIKSLLEPGRTDTHYTLPVWQLPQPTSPWSPRRPD</sequence>
<evidence type="ECO:0000313" key="2">
    <source>
        <dbReference type="EMBL" id="MCU9969305.1"/>
    </source>
</evidence>
<comment type="caution">
    <text evidence="3">The sequence shown here is derived from an EMBL/GenBank/DDBJ whole genome shotgun (WGS) entry which is preliminary data.</text>
</comment>
<protein>
    <submittedName>
        <fullName evidence="3">Uncharacterized protein</fullName>
    </submittedName>
</protein>
<dbReference type="AlphaFoldDB" id="A0A378PA67"/>
<reference evidence="2 5" key="1">
    <citation type="submission" date="2019-08" db="EMBL/GenBank/DDBJ databases">
        <title>Comparison of rpoB and gyrB Sequences from Mobiluncus Species and Development of a Multiplex PCR Method for Clinical Detection of Mobiluncus curtisii and Mobiluncus mulieris.</title>
        <authorList>
            <person name="Yang L."/>
            <person name="Shen Y."/>
            <person name="Xu G."/>
            <person name="Shu L.-B."/>
            <person name="Hu J."/>
            <person name="Zhang R."/>
            <person name="Wang Y."/>
            <person name="Zhou H.-W."/>
            <person name="Zhang X."/>
        </authorList>
    </citation>
    <scope>NUCLEOTIDE SEQUENCE [LARGE SCALE GENOMIC DNA]</scope>
    <source>
        <strain evidence="2 5">M26</strain>
    </source>
</reference>
<dbReference type="EMBL" id="VSZY01000013">
    <property type="protein sequence ID" value="MCU9969305.1"/>
    <property type="molecule type" value="Genomic_DNA"/>
</dbReference>
<accession>A0A378PA67</accession>
<dbReference type="Proteomes" id="UP001209486">
    <property type="component" value="Unassembled WGS sequence"/>
</dbReference>
<dbReference type="Proteomes" id="UP000575397">
    <property type="component" value="Unassembled WGS sequence"/>
</dbReference>
<gene>
    <name evidence="2" type="ORF">FYZ43_07855</name>
    <name evidence="3" type="ORF">HHJ77_08990</name>
</gene>
<proteinExistence type="predicted"/>
<feature type="region of interest" description="Disordered" evidence="1">
    <location>
        <begin position="484"/>
        <end position="503"/>
    </location>
</feature>
<evidence type="ECO:0000313" key="5">
    <source>
        <dbReference type="Proteomes" id="UP001209486"/>
    </source>
</evidence>
<organism evidence="3 4">
    <name type="scientific">Mobiluncus mulieris</name>
    <dbReference type="NCBI Taxonomy" id="2052"/>
    <lineage>
        <taxon>Bacteria</taxon>
        <taxon>Bacillati</taxon>
        <taxon>Actinomycetota</taxon>
        <taxon>Actinomycetes</taxon>
        <taxon>Actinomycetales</taxon>
        <taxon>Actinomycetaceae</taxon>
        <taxon>Mobiluncus</taxon>
    </lineage>
</organism>